<accession>A0AAU8IHB7</accession>
<feature type="transmembrane region" description="Helical" evidence="1">
    <location>
        <begin position="168"/>
        <end position="188"/>
    </location>
</feature>
<dbReference type="AlphaFoldDB" id="A0AAU8IHB7"/>
<dbReference type="InterPro" id="IPR046481">
    <property type="entry name" value="DUF6574"/>
</dbReference>
<keyword evidence="1" id="KW-0812">Transmembrane</keyword>
<dbReference type="EMBL" id="CP159510">
    <property type="protein sequence ID" value="XCJ17819.1"/>
    <property type="molecule type" value="Genomic_DNA"/>
</dbReference>
<dbReference type="Pfam" id="PF13240">
    <property type="entry name" value="Zn_Ribbon_1"/>
    <property type="match status" value="1"/>
</dbReference>
<proteinExistence type="predicted"/>
<evidence type="ECO:0000256" key="1">
    <source>
        <dbReference type="SAM" id="Phobius"/>
    </source>
</evidence>
<name>A0AAU8IHB7_9BACL</name>
<dbReference type="Pfam" id="PF20214">
    <property type="entry name" value="DUF6574"/>
    <property type="match status" value="1"/>
</dbReference>
<sequence length="268" mass="29822">MKCPNCGRENDDDSKFCTHCGTPLQAAQQTAATGHSASSNRAATGDQINAAASKGKKIAKSYWGFLIRTLKHPVNASYEETSRLYGYISMVLYSFFFSLGIVLLTRNAASSTLGYFGSSDVPLPNMTGMFFKLLFTAGFFIFVTALVVFAIVHLIFKTNTPFHTFVSQFMGQATLSVFVMALFFLLELVHINNFLSFVLLYAGIFLLFIPETSIAFTCKSNDRFDRIYTYLITLILTGIAQTIYLVIVGMSMIQSIVEELERFNPMGF</sequence>
<feature type="transmembrane region" description="Helical" evidence="1">
    <location>
        <begin position="84"/>
        <end position="109"/>
    </location>
</feature>
<keyword evidence="1" id="KW-0472">Membrane</keyword>
<feature type="domain" description="Zinc-ribbon" evidence="2">
    <location>
        <begin position="2"/>
        <end position="24"/>
    </location>
</feature>
<keyword evidence="1" id="KW-1133">Transmembrane helix</keyword>
<feature type="transmembrane region" description="Helical" evidence="1">
    <location>
        <begin position="194"/>
        <end position="216"/>
    </location>
</feature>
<gene>
    <name evidence="3" type="ORF">ABNN70_04910</name>
</gene>
<feature type="transmembrane region" description="Helical" evidence="1">
    <location>
        <begin position="129"/>
        <end position="156"/>
    </location>
</feature>
<reference evidence="3" key="1">
    <citation type="submission" date="2024-06" db="EMBL/GenBank/DDBJ databases">
        <authorList>
            <person name="Fan A."/>
            <person name="Zhang F.Y."/>
            <person name="Zhang L."/>
        </authorList>
    </citation>
    <scope>NUCLEOTIDE SEQUENCE</scope>
    <source>
        <strain evidence="3">Y61</strain>
    </source>
</reference>
<protein>
    <submittedName>
        <fullName evidence="3">Zinc ribbon domain-containing protein</fullName>
    </submittedName>
</protein>
<feature type="transmembrane region" description="Helical" evidence="1">
    <location>
        <begin position="228"/>
        <end position="253"/>
    </location>
</feature>
<dbReference type="RefSeq" id="WP_353948919.1">
    <property type="nucleotide sequence ID" value="NZ_CP159510.1"/>
</dbReference>
<dbReference type="InterPro" id="IPR026870">
    <property type="entry name" value="Zinc_ribbon_dom"/>
</dbReference>
<evidence type="ECO:0000259" key="2">
    <source>
        <dbReference type="Pfam" id="PF13240"/>
    </source>
</evidence>
<evidence type="ECO:0000313" key="3">
    <source>
        <dbReference type="EMBL" id="XCJ17819.1"/>
    </source>
</evidence>
<organism evidence="3">
    <name type="scientific">Sporolactobacillus sp. Y61</name>
    <dbReference type="NCBI Taxonomy" id="3160863"/>
    <lineage>
        <taxon>Bacteria</taxon>
        <taxon>Bacillati</taxon>
        <taxon>Bacillota</taxon>
        <taxon>Bacilli</taxon>
        <taxon>Bacillales</taxon>
        <taxon>Sporolactobacillaceae</taxon>
        <taxon>Sporolactobacillus</taxon>
    </lineage>
</organism>